<dbReference type="SUPFAM" id="SSF56784">
    <property type="entry name" value="HAD-like"/>
    <property type="match status" value="1"/>
</dbReference>
<sequence length="239" mass="27252">MQHTLTDERQEQPRDTAVGAVLEHTGRQNIFFDLDGTLTDSGTGIINSVLYALEKMAIEEPYPGELSGFIGPPLHHTFSTRYGLTNEDTDRAVGFYREYFSEIGWAENQVYPGINTMLEQLGSRHRLFVVTSKPEVFARRILTHFNLDPFFERITGSRLDHTMTDKTELIRYTLEVQGLHAEKTTMVGDRKYDIIGARNNKVRAVGVLYGYGTEAELLEHRADHLLKTVEDLGRFLLNE</sequence>
<dbReference type="InterPro" id="IPR050155">
    <property type="entry name" value="HAD-like_hydrolase_sf"/>
</dbReference>
<dbReference type="CDD" id="cd04302">
    <property type="entry name" value="HAD_5NT"/>
    <property type="match status" value="1"/>
</dbReference>
<proteinExistence type="predicted"/>
<comment type="caution">
    <text evidence="1">The sequence shown here is derived from an EMBL/GenBank/DDBJ whole genome shotgun (WGS) entry which is preliminary data.</text>
</comment>
<gene>
    <name evidence="1" type="ORF">LQ567_09570</name>
</gene>
<dbReference type="PANTHER" id="PTHR43434">
    <property type="entry name" value="PHOSPHOGLYCOLATE PHOSPHATASE"/>
    <property type="match status" value="1"/>
</dbReference>
<dbReference type="GO" id="GO:0016740">
    <property type="term" value="F:transferase activity"/>
    <property type="evidence" value="ECO:0007669"/>
    <property type="project" value="UniProtKB-KW"/>
</dbReference>
<accession>A0ABS8PQA5</accession>
<name>A0ABS8PQA5_9BACT</name>
<dbReference type="Gene3D" id="1.10.150.240">
    <property type="entry name" value="Putative phosphatase, domain 2"/>
    <property type="match status" value="1"/>
</dbReference>
<dbReference type="PANTHER" id="PTHR43434:SF20">
    <property type="entry name" value="5'-NUCLEOTIDASE"/>
    <property type="match status" value="1"/>
</dbReference>
<dbReference type="InterPro" id="IPR041492">
    <property type="entry name" value="HAD_2"/>
</dbReference>
<dbReference type="InterPro" id="IPR023214">
    <property type="entry name" value="HAD_sf"/>
</dbReference>
<keyword evidence="2" id="KW-1185">Reference proteome</keyword>
<dbReference type="GO" id="GO:0016787">
    <property type="term" value="F:hydrolase activity"/>
    <property type="evidence" value="ECO:0007669"/>
    <property type="project" value="UniProtKB-KW"/>
</dbReference>
<dbReference type="Gene3D" id="3.40.50.1000">
    <property type="entry name" value="HAD superfamily/HAD-like"/>
    <property type="match status" value="1"/>
</dbReference>
<dbReference type="SFLD" id="SFLDG01129">
    <property type="entry name" value="C1.5:_HAD__Beta-PGM__Phosphata"/>
    <property type="match status" value="1"/>
</dbReference>
<dbReference type="EMBL" id="JAJNEC010000005">
    <property type="protein sequence ID" value="MCD2423010.1"/>
    <property type="molecule type" value="Genomic_DNA"/>
</dbReference>
<dbReference type="Proteomes" id="UP001199816">
    <property type="component" value="Unassembled WGS sequence"/>
</dbReference>
<protein>
    <submittedName>
        <fullName evidence="1">HAD family hydrolase</fullName>
    </submittedName>
</protein>
<keyword evidence="1" id="KW-0378">Hydrolase</keyword>
<evidence type="ECO:0000313" key="1">
    <source>
        <dbReference type="EMBL" id="MCD2423010.1"/>
    </source>
</evidence>
<dbReference type="RefSeq" id="WP_231004281.1">
    <property type="nucleotide sequence ID" value="NZ_JAJNEC010000005.1"/>
</dbReference>
<dbReference type="Pfam" id="PF13419">
    <property type="entry name" value="HAD_2"/>
    <property type="match status" value="1"/>
</dbReference>
<evidence type="ECO:0000313" key="2">
    <source>
        <dbReference type="Proteomes" id="UP001199816"/>
    </source>
</evidence>
<dbReference type="InterPro" id="IPR023198">
    <property type="entry name" value="PGP-like_dom2"/>
</dbReference>
<reference evidence="1 2" key="1">
    <citation type="submission" date="2021-11" db="EMBL/GenBank/DDBJ databases">
        <title>Genomic of Niabella pedocola.</title>
        <authorList>
            <person name="Wu T."/>
        </authorList>
    </citation>
    <scope>NUCLEOTIDE SEQUENCE [LARGE SCALE GENOMIC DNA]</scope>
    <source>
        <strain evidence="1 2">JCM 31011</strain>
    </source>
</reference>
<organism evidence="1 2">
    <name type="scientific">Niabella pedocola</name>
    <dbReference type="NCBI Taxonomy" id="1752077"/>
    <lineage>
        <taxon>Bacteria</taxon>
        <taxon>Pseudomonadati</taxon>
        <taxon>Bacteroidota</taxon>
        <taxon>Chitinophagia</taxon>
        <taxon>Chitinophagales</taxon>
        <taxon>Chitinophagaceae</taxon>
        <taxon>Niabella</taxon>
    </lineage>
</organism>
<keyword evidence="1" id="KW-0808">Transferase</keyword>
<dbReference type="InterPro" id="IPR036412">
    <property type="entry name" value="HAD-like_sf"/>
</dbReference>
<dbReference type="SFLD" id="SFLDS00003">
    <property type="entry name" value="Haloacid_Dehalogenase"/>
    <property type="match status" value="1"/>
</dbReference>